<reference evidence="2 3" key="1">
    <citation type="submission" date="2015-07" db="EMBL/GenBank/DDBJ databases">
        <title>Draft genome sequences of 17 French Clostridium botulinum group III.</title>
        <authorList>
            <person name="Woudstra C."/>
            <person name="Le Marechal C."/>
            <person name="Souillard R."/>
            <person name="Bayon-Auboyer M.-H."/>
            <person name="Dessouter D."/>
            <person name="Fach P."/>
        </authorList>
    </citation>
    <scope>NUCLEOTIDE SEQUENCE [LARGE SCALE GENOMIC DNA]</scope>
    <source>
        <strain evidence="2 3">12LNRI-CD</strain>
    </source>
</reference>
<dbReference type="PANTHER" id="PTHR33408">
    <property type="entry name" value="TRANSPOSASE"/>
    <property type="match status" value="1"/>
</dbReference>
<organism evidence="2 3">
    <name type="scientific">Clostridium botulinum</name>
    <dbReference type="NCBI Taxonomy" id="1491"/>
    <lineage>
        <taxon>Bacteria</taxon>
        <taxon>Bacillati</taxon>
        <taxon>Bacillota</taxon>
        <taxon>Clostridia</taxon>
        <taxon>Eubacteriales</taxon>
        <taxon>Clostridiaceae</taxon>
        <taxon>Clostridium</taxon>
    </lineage>
</organism>
<gene>
    <name evidence="2" type="ORF">ADU74_07115</name>
</gene>
<accession>A0A9Q1UY75</accession>
<protein>
    <recommendedName>
        <fullName evidence="1">Transposase InsH N-terminal domain-containing protein</fullName>
    </recommendedName>
</protein>
<name>A0A9Q1UY75_CLOBO</name>
<feature type="domain" description="Transposase InsH N-terminal" evidence="1">
    <location>
        <begin position="17"/>
        <end position="112"/>
    </location>
</feature>
<proteinExistence type="predicted"/>
<dbReference type="Proteomes" id="UP000037540">
    <property type="component" value="Unassembled WGS sequence"/>
</dbReference>
<dbReference type="EMBL" id="LGVR01000036">
    <property type="protein sequence ID" value="KOA87686.1"/>
    <property type="molecule type" value="Genomic_DNA"/>
</dbReference>
<evidence type="ECO:0000313" key="3">
    <source>
        <dbReference type="Proteomes" id="UP000037540"/>
    </source>
</evidence>
<dbReference type="AlphaFoldDB" id="A0A9Q1UY75"/>
<dbReference type="InterPro" id="IPR008490">
    <property type="entry name" value="Transposase_InsH_N"/>
</dbReference>
<dbReference type="PANTHER" id="PTHR33408:SF2">
    <property type="entry name" value="TRANSPOSASE DDE DOMAIN-CONTAINING PROTEIN"/>
    <property type="match status" value="1"/>
</dbReference>
<sequence>MLTTNERKQNQLELVYIENLVPENYILRKIGKFIDFSFIRDLTKDLYCTDNGRPSVDSVVLFKMLFIGYLFGIRSERQLIKEIQVNIAYRWLLGYGFTDKIPSYSTICQKRTKRFNDTNIHQEIFDNIVF</sequence>
<evidence type="ECO:0000259" key="1">
    <source>
        <dbReference type="Pfam" id="PF05598"/>
    </source>
</evidence>
<comment type="caution">
    <text evidence="2">The sequence shown here is derived from an EMBL/GenBank/DDBJ whole genome shotgun (WGS) entry which is preliminary data.</text>
</comment>
<evidence type="ECO:0000313" key="2">
    <source>
        <dbReference type="EMBL" id="KOA87686.1"/>
    </source>
</evidence>
<dbReference type="Pfam" id="PF05598">
    <property type="entry name" value="DUF772"/>
    <property type="match status" value="1"/>
</dbReference>